<dbReference type="PANTHER" id="PTHR30353">
    <property type="entry name" value="INNER MEMBRANE PROTEIN DEDA-RELATED"/>
    <property type="match status" value="1"/>
</dbReference>
<feature type="transmembrane region" description="Helical" evidence="1">
    <location>
        <begin position="124"/>
        <end position="149"/>
    </location>
</feature>
<evidence type="ECO:0000313" key="2">
    <source>
        <dbReference type="EMBL" id="RNF51383.1"/>
    </source>
</evidence>
<dbReference type="AlphaFoldDB" id="A0A3M8Q5N6"/>
<comment type="similarity">
    <text evidence="1">Belongs to the DedA family.</text>
</comment>
<keyword evidence="1" id="KW-0812">Transmembrane</keyword>
<proteinExistence type="inferred from homology"/>
<keyword evidence="1" id="KW-1133">Transmembrane helix</keyword>
<gene>
    <name evidence="2" type="ORF">EBI00_05620</name>
</gene>
<dbReference type="EMBL" id="RIZG01000003">
    <property type="protein sequence ID" value="RNF51383.1"/>
    <property type="molecule type" value="Genomic_DNA"/>
</dbReference>
<dbReference type="PANTHER" id="PTHR30353:SF15">
    <property type="entry name" value="INNER MEMBRANE PROTEIN YABI"/>
    <property type="match status" value="1"/>
</dbReference>
<comment type="subcellular location">
    <subcellularLocation>
        <location evidence="1">Cell membrane</location>
        <topology evidence="1">Multi-pass membrane protein</topology>
    </subcellularLocation>
</comment>
<dbReference type="OrthoDB" id="948134at2"/>
<sequence>MDVLLNLLDEYGHLAYVLLFLYCAMKSGALPLFAGMGAQYGYLDLSLVMLVVFCGGYLGDELRFYWVRRYGEGFITTRPRLAKLASNAKLLLNRYGLIYMFIYRYPKGMRTIGAIPVALTKIKWIKFTCLNAASAALWTAILTGAGFVFGRTLENLVSQQWGVFSVVLLVVFLALSYLGWRTVNVSSNDKPQT</sequence>
<evidence type="ECO:0000256" key="1">
    <source>
        <dbReference type="RuleBase" id="RU367016"/>
    </source>
</evidence>
<keyword evidence="1" id="KW-1003">Cell membrane</keyword>
<evidence type="ECO:0000313" key="3">
    <source>
        <dbReference type="Proteomes" id="UP000280507"/>
    </source>
</evidence>
<feature type="transmembrane region" description="Helical" evidence="1">
    <location>
        <begin position="40"/>
        <end position="59"/>
    </location>
</feature>
<keyword evidence="1" id="KW-0472">Membrane</keyword>
<dbReference type="Proteomes" id="UP000280507">
    <property type="component" value="Unassembled WGS sequence"/>
</dbReference>
<reference evidence="2 3" key="1">
    <citation type="journal article" date="2012" name="Int. J. Syst. Evol. Microbiol.">
        <title>Marinomonas hwangdonensis sp. nov., isolated from seawater.</title>
        <authorList>
            <person name="Jung Y.T."/>
            <person name="Oh T.K."/>
            <person name="Yoon J.H."/>
        </authorList>
    </citation>
    <scope>NUCLEOTIDE SEQUENCE [LARGE SCALE GENOMIC DNA]</scope>
    <source>
        <strain evidence="2 3">HDW-15</strain>
    </source>
</reference>
<feature type="transmembrane region" description="Helical" evidence="1">
    <location>
        <begin position="14"/>
        <end position="33"/>
    </location>
</feature>
<dbReference type="RefSeq" id="WP_123094957.1">
    <property type="nucleotide sequence ID" value="NZ_RIZG01000003.1"/>
</dbReference>
<name>A0A3M8Q5N6_9GAMM</name>
<dbReference type="GO" id="GO:0005886">
    <property type="term" value="C:plasma membrane"/>
    <property type="evidence" value="ECO:0007669"/>
    <property type="project" value="UniProtKB-SubCell"/>
</dbReference>
<dbReference type="InterPro" id="IPR032818">
    <property type="entry name" value="DedA-like"/>
</dbReference>
<feature type="transmembrane region" description="Helical" evidence="1">
    <location>
        <begin position="161"/>
        <end position="180"/>
    </location>
</feature>
<comment type="caution">
    <text evidence="2">The sequence shown here is derived from an EMBL/GenBank/DDBJ whole genome shotgun (WGS) entry which is preliminary data.</text>
</comment>
<accession>A0A3M8Q5N6</accession>
<keyword evidence="3" id="KW-1185">Reference proteome</keyword>
<protein>
    <submittedName>
        <fullName evidence="2">DedA family protein</fullName>
    </submittedName>
</protein>
<organism evidence="2 3">
    <name type="scientific">Marinomonas hwangdonensis</name>
    <dbReference type="NCBI Taxonomy" id="1053647"/>
    <lineage>
        <taxon>Bacteria</taxon>
        <taxon>Pseudomonadati</taxon>
        <taxon>Pseudomonadota</taxon>
        <taxon>Gammaproteobacteria</taxon>
        <taxon>Oceanospirillales</taxon>
        <taxon>Oceanospirillaceae</taxon>
        <taxon>Marinomonas</taxon>
    </lineage>
</organism>